<sequence>MSGLTQRLLPLTQNTLQLVPRRFRHIKKPYVYRWGYTPPLPKYGRFMPRISEKLYEREPDLKGSVKLRYKPTNVWSKERALFGQNDYIDILGPNPSIEPIDLQEHIPTWLRGFRGSELQMLTRRRDMFGEELAEKRPMRYQQIANQIKHLYKYLNGRVPTWNDR</sequence>
<evidence type="ECO:0000313" key="9">
    <source>
        <dbReference type="EMBL" id="UYV68690.1"/>
    </source>
</evidence>
<dbReference type="EMBL" id="CP092868">
    <property type="protein sequence ID" value="UYV68690.1"/>
    <property type="molecule type" value="Genomic_DNA"/>
</dbReference>
<proteinExistence type="inferred from homology"/>
<keyword evidence="10" id="KW-1185">Reference proteome</keyword>
<accession>A0ABY6KM99</accession>
<evidence type="ECO:0000313" key="10">
    <source>
        <dbReference type="Proteomes" id="UP001235939"/>
    </source>
</evidence>
<dbReference type="Pfam" id="PF10244">
    <property type="entry name" value="MRP-L51"/>
    <property type="match status" value="1"/>
</dbReference>
<evidence type="ECO:0000256" key="6">
    <source>
        <dbReference type="ARBA" id="ARBA00023274"/>
    </source>
</evidence>
<evidence type="ECO:0000256" key="3">
    <source>
        <dbReference type="ARBA" id="ARBA00022946"/>
    </source>
</evidence>
<keyword evidence="4" id="KW-0689">Ribosomal protein</keyword>
<keyword evidence="6" id="KW-0687">Ribonucleoprotein</keyword>
<evidence type="ECO:0000256" key="1">
    <source>
        <dbReference type="ARBA" id="ARBA00004173"/>
    </source>
</evidence>
<gene>
    <name evidence="9" type="ORF">LAZ67_6000452</name>
</gene>
<keyword evidence="5" id="KW-0496">Mitochondrion</keyword>
<protein>
    <recommendedName>
        <fullName evidence="7">Large ribosomal subunit protein mL51</fullName>
    </recommendedName>
    <alternativeName>
        <fullName evidence="8">39S ribosomal protein L51, mitochondrial</fullName>
    </alternativeName>
</protein>
<dbReference type="InterPro" id="IPR019373">
    <property type="entry name" value="Ribosomal_mL51"/>
</dbReference>
<evidence type="ECO:0000256" key="8">
    <source>
        <dbReference type="ARBA" id="ARBA00035419"/>
    </source>
</evidence>
<dbReference type="PANTHER" id="PTHR13409">
    <property type="entry name" value="MITOCHONDRIAL 39S RIBOSOMAL PROTEIN L51"/>
    <property type="match status" value="1"/>
</dbReference>
<comment type="similarity">
    <text evidence="2">Belongs to the mitochondrion-specific ribosomal protein mL51 family.</text>
</comment>
<evidence type="ECO:0000256" key="4">
    <source>
        <dbReference type="ARBA" id="ARBA00022980"/>
    </source>
</evidence>
<reference evidence="9 10" key="1">
    <citation type="submission" date="2022-01" db="EMBL/GenBank/DDBJ databases">
        <title>A chromosomal length assembly of Cordylochernes scorpioides.</title>
        <authorList>
            <person name="Zeh D."/>
            <person name="Zeh J."/>
        </authorList>
    </citation>
    <scope>NUCLEOTIDE SEQUENCE [LARGE SCALE GENOMIC DNA]</scope>
    <source>
        <strain evidence="9">IN4F17</strain>
        <tissue evidence="9">Whole Body</tissue>
    </source>
</reference>
<evidence type="ECO:0000256" key="7">
    <source>
        <dbReference type="ARBA" id="ARBA00035182"/>
    </source>
</evidence>
<evidence type="ECO:0000256" key="2">
    <source>
        <dbReference type="ARBA" id="ARBA00010972"/>
    </source>
</evidence>
<comment type="subcellular location">
    <subcellularLocation>
        <location evidence="1">Mitochondrion</location>
    </subcellularLocation>
</comment>
<dbReference type="Proteomes" id="UP001235939">
    <property type="component" value="Chromosome 06"/>
</dbReference>
<organism evidence="9 10">
    <name type="scientific">Cordylochernes scorpioides</name>
    <dbReference type="NCBI Taxonomy" id="51811"/>
    <lineage>
        <taxon>Eukaryota</taxon>
        <taxon>Metazoa</taxon>
        <taxon>Ecdysozoa</taxon>
        <taxon>Arthropoda</taxon>
        <taxon>Chelicerata</taxon>
        <taxon>Arachnida</taxon>
        <taxon>Pseudoscorpiones</taxon>
        <taxon>Cheliferoidea</taxon>
        <taxon>Chernetidae</taxon>
        <taxon>Cordylochernes</taxon>
    </lineage>
</organism>
<dbReference type="PANTHER" id="PTHR13409:SF0">
    <property type="entry name" value="LARGE RIBOSOMAL SUBUNIT PROTEIN ML51"/>
    <property type="match status" value="1"/>
</dbReference>
<name>A0ABY6KM99_9ARAC</name>
<evidence type="ECO:0000256" key="5">
    <source>
        <dbReference type="ARBA" id="ARBA00023128"/>
    </source>
</evidence>
<keyword evidence="3" id="KW-0809">Transit peptide</keyword>